<reference evidence="3" key="1">
    <citation type="journal article" date="2008" name="Nat. Genet.">
        <title>The Pristionchus pacificus genome provides a unique perspective on nematode lifestyle and parasitism.</title>
        <authorList>
            <person name="Dieterich C."/>
            <person name="Clifton S.W."/>
            <person name="Schuster L.N."/>
            <person name="Chinwalla A."/>
            <person name="Delehaunty K."/>
            <person name="Dinkelacker I."/>
            <person name="Fulton L."/>
            <person name="Fulton R."/>
            <person name="Godfrey J."/>
            <person name="Minx P."/>
            <person name="Mitreva M."/>
            <person name="Roeseler W."/>
            <person name="Tian H."/>
            <person name="Witte H."/>
            <person name="Yang S.P."/>
            <person name="Wilson R.K."/>
            <person name="Sommer R.J."/>
        </authorList>
    </citation>
    <scope>NUCLEOTIDE SEQUENCE [LARGE SCALE GENOMIC DNA]</scope>
    <source>
        <strain evidence="3">PS312</strain>
    </source>
</reference>
<evidence type="ECO:0000259" key="1">
    <source>
        <dbReference type="Pfam" id="PF10277"/>
    </source>
</evidence>
<dbReference type="InterPro" id="IPR019402">
    <property type="entry name" value="CWH43_N"/>
</dbReference>
<dbReference type="InterPro" id="IPR039545">
    <property type="entry name" value="PGAP2"/>
</dbReference>
<dbReference type="PANTHER" id="PTHR12892:SF12">
    <property type="entry name" value="RHOMBOID DOMAIN-CONTAINING PROTEIN"/>
    <property type="match status" value="1"/>
</dbReference>
<dbReference type="Proteomes" id="UP000005239">
    <property type="component" value="Unassembled WGS sequence"/>
</dbReference>
<keyword evidence="3" id="KW-1185">Reference proteome</keyword>
<dbReference type="Pfam" id="PF10277">
    <property type="entry name" value="Frag1"/>
    <property type="match status" value="1"/>
</dbReference>
<gene>
    <name evidence="2" type="primary">WBGene00102494</name>
</gene>
<sequence>MSTTNSCRSLIDRRQSPFSVPGPSLTAFKPLLSFTASSLNMVSLFFPVAATVIAAAFAVTVDRHRLFDYYWVCEKVLLPSFSRMINLPLERTFWNLLILAHVPLRVLSLFLYYVKFSSSASSARASTLLTSVTLLLFIVAGAFDLTFLSLLTVVGERESGFLHMVFFICFILSTEAFMAAHLLLSIRCGVKGRKETVSFRLRLFLFFALIITVALLTTAFSLFQGYCVPYSYSTFAGLEYCTIAMILMYHSTALLDLDFRLNVVYTGKEC</sequence>
<dbReference type="AlphaFoldDB" id="A0A2A6C038"/>
<organism evidence="2 3">
    <name type="scientific">Pristionchus pacificus</name>
    <name type="common">Parasitic nematode worm</name>
    <dbReference type="NCBI Taxonomy" id="54126"/>
    <lineage>
        <taxon>Eukaryota</taxon>
        <taxon>Metazoa</taxon>
        <taxon>Ecdysozoa</taxon>
        <taxon>Nematoda</taxon>
        <taxon>Chromadorea</taxon>
        <taxon>Rhabditida</taxon>
        <taxon>Rhabditina</taxon>
        <taxon>Diplogasteromorpha</taxon>
        <taxon>Diplogasteroidea</taxon>
        <taxon>Neodiplogasteridae</taxon>
        <taxon>Pristionchus</taxon>
    </lineage>
</organism>
<dbReference type="GO" id="GO:0005789">
    <property type="term" value="C:endoplasmic reticulum membrane"/>
    <property type="evidence" value="ECO:0000318"/>
    <property type="project" value="GO_Central"/>
</dbReference>
<evidence type="ECO:0000313" key="2">
    <source>
        <dbReference type="EnsemblMetazoa" id="PPA12940.1"/>
    </source>
</evidence>
<dbReference type="OrthoDB" id="5852423at2759"/>
<feature type="domain" description="CWH43-like N-terminal" evidence="1">
    <location>
        <begin position="38"/>
        <end position="258"/>
    </location>
</feature>
<dbReference type="GO" id="GO:0000139">
    <property type="term" value="C:Golgi membrane"/>
    <property type="evidence" value="ECO:0007669"/>
    <property type="project" value="InterPro"/>
</dbReference>
<protein>
    <recommendedName>
        <fullName evidence="1">CWH43-like N-terminal domain-containing protein</fullName>
    </recommendedName>
</protein>
<accession>A0A2A6C038</accession>
<evidence type="ECO:0000313" key="3">
    <source>
        <dbReference type="Proteomes" id="UP000005239"/>
    </source>
</evidence>
<dbReference type="EnsemblMetazoa" id="PPA12940.1">
    <property type="protein sequence ID" value="PPA12940.1"/>
    <property type="gene ID" value="WBGene00102494"/>
</dbReference>
<accession>A0A8R1U8Y7</accession>
<dbReference type="PANTHER" id="PTHR12892">
    <property type="entry name" value="FGF RECEPTOR ACTIVATING PROTEIN 1"/>
    <property type="match status" value="1"/>
</dbReference>
<dbReference type="GO" id="GO:0006506">
    <property type="term" value="P:GPI anchor biosynthetic process"/>
    <property type="evidence" value="ECO:0000318"/>
    <property type="project" value="GO_Central"/>
</dbReference>
<reference evidence="2" key="2">
    <citation type="submission" date="2022-06" db="UniProtKB">
        <authorList>
            <consortium name="EnsemblMetazoa"/>
        </authorList>
    </citation>
    <scope>IDENTIFICATION</scope>
    <source>
        <strain evidence="2">PS312</strain>
    </source>
</reference>
<name>A0A2A6C038_PRIPA</name>
<proteinExistence type="predicted"/>